<accession>A0ABT7YDC7</accession>
<dbReference type="SUPFAM" id="SSF109854">
    <property type="entry name" value="DinB/YfiT-like putative metalloenzymes"/>
    <property type="match status" value="1"/>
</dbReference>
<evidence type="ECO:0000313" key="3">
    <source>
        <dbReference type="Proteomes" id="UP001171916"/>
    </source>
</evidence>
<dbReference type="Gene3D" id="1.20.120.450">
    <property type="entry name" value="dinb family like domain"/>
    <property type="match status" value="1"/>
</dbReference>
<keyword evidence="1" id="KW-0175">Coiled coil</keyword>
<gene>
    <name evidence="2" type="ORF">QVH07_10185</name>
</gene>
<dbReference type="InterPro" id="IPR034660">
    <property type="entry name" value="DinB/YfiT-like"/>
</dbReference>
<evidence type="ECO:0000313" key="2">
    <source>
        <dbReference type="EMBL" id="MDN3204519.1"/>
    </source>
</evidence>
<evidence type="ECO:0000256" key="1">
    <source>
        <dbReference type="SAM" id="Coils"/>
    </source>
</evidence>
<dbReference type="Proteomes" id="UP001171916">
    <property type="component" value="Unassembled WGS sequence"/>
</dbReference>
<name>A0ABT7YDC7_9BACT</name>
<feature type="coiled-coil region" evidence="1">
    <location>
        <begin position="6"/>
        <end position="33"/>
    </location>
</feature>
<dbReference type="EMBL" id="JAUEPH010000004">
    <property type="protein sequence ID" value="MDN3204519.1"/>
    <property type="molecule type" value="Genomic_DNA"/>
</dbReference>
<proteinExistence type="predicted"/>
<protein>
    <submittedName>
        <fullName evidence="2">DUF1572 family protein</fullName>
    </submittedName>
</protein>
<sequence length="148" mass="17667">MLKDLNYLFQRDLQKLKAELEAYENEEDLWRIEGQIANSGGTLAVHLCGNLRAFIGKEIGEFDYVRDREFEFSGTPVKREEIYKWIEESSQWLKVSLEKIEDWDLNKDFPIQPFPQKITYQNFLLHLYGHLNYHLGQINYHRRLVANS</sequence>
<dbReference type="InterPro" id="IPR011466">
    <property type="entry name" value="DUF1572"/>
</dbReference>
<comment type="caution">
    <text evidence="2">The sequence shown here is derived from an EMBL/GenBank/DDBJ whole genome shotgun (WGS) entry which is preliminary data.</text>
</comment>
<reference evidence="2" key="1">
    <citation type="submission" date="2023-06" db="EMBL/GenBank/DDBJ databases">
        <title>Robiginitalea aurantiacus sp. nov. and Algoriphagus sediminis sp. nov., isolated from coastal sediment.</title>
        <authorList>
            <person name="Zhou Z.Y."/>
            <person name="An J."/>
            <person name="Jia Y.W."/>
            <person name="Du Z.J."/>
        </authorList>
    </citation>
    <scope>NUCLEOTIDE SEQUENCE</scope>
    <source>
        <strain evidence="2">C2-7</strain>
    </source>
</reference>
<organism evidence="2 3">
    <name type="scientific">Algoriphagus sediminis</name>
    <dbReference type="NCBI Taxonomy" id="3057113"/>
    <lineage>
        <taxon>Bacteria</taxon>
        <taxon>Pseudomonadati</taxon>
        <taxon>Bacteroidota</taxon>
        <taxon>Cytophagia</taxon>
        <taxon>Cytophagales</taxon>
        <taxon>Cyclobacteriaceae</taxon>
        <taxon>Algoriphagus</taxon>
    </lineage>
</organism>
<dbReference type="RefSeq" id="WP_290000119.1">
    <property type="nucleotide sequence ID" value="NZ_JAUEPH010000004.1"/>
</dbReference>
<dbReference type="Pfam" id="PF07609">
    <property type="entry name" value="DUF1572"/>
    <property type="match status" value="1"/>
</dbReference>
<keyword evidence="3" id="KW-1185">Reference proteome</keyword>